<evidence type="ECO:0000256" key="2">
    <source>
        <dbReference type="ARBA" id="ARBA00005300"/>
    </source>
</evidence>
<accession>A0A8H5LH51</accession>
<keyword evidence="7" id="KW-0378">Hydrolase</keyword>
<sequence length="331" mass="37385">MHQLYTVVVVKGLLLSLVVSPGIWMHWSRPPHIVDVASKYGDVDSVRGFGTGAHGVTRRHNRQPFGFVRITGRCLDHCASWGTNTGPARPGFETIVFFLPIFTRQPLHFQSPAMSNRVYHPPRIGNQTPREIFYQNHGSKFTYLRKRLNVGTTTTSNIAIFADGACPDNGKSTARAGMGIYFGPGSRYNFHRELTHRPTSQRAEIRAAILALQKVKELIRTGELSAHTKTVVLVLDSAYVVNAMTDWVERWRHNGWLDVNRRVVTNKADFVELDNLIEELETEERVYVKLWHVNREHNAGADAEARKAIEPHVVYAGTAIISSYYSDSDSY</sequence>
<dbReference type="Pfam" id="PF00075">
    <property type="entry name" value="RNase_H"/>
    <property type="match status" value="1"/>
</dbReference>
<evidence type="ECO:0000313" key="11">
    <source>
        <dbReference type="Proteomes" id="UP000559027"/>
    </source>
</evidence>
<dbReference type="Gene3D" id="3.30.420.10">
    <property type="entry name" value="Ribonuclease H-like superfamily/Ribonuclease H"/>
    <property type="match status" value="1"/>
</dbReference>
<dbReference type="EMBL" id="JAACJO010000006">
    <property type="protein sequence ID" value="KAF5357231.1"/>
    <property type="molecule type" value="Genomic_DNA"/>
</dbReference>
<evidence type="ECO:0000256" key="8">
    <source>
        <dbReference type="SAM" id="Phobius"/>
    </source>
</evidence>
<keyword evidence="4" id="KW-0540">Nuclease</keyword>
<feature type="transmembrane region" description="Helical" evidence="8">
    <location>
        <begin position="7"/>
        <end position="27"/>
    </location>
</feature>
<dbReference type="InterPro" id="IPR036397">
    <property type="entry name" value="RNaseH_sf"/>
</dbReference>
<evidence type="ECO:0000256" key="1">
    <source>
        <dbReference type="ARBA" id="ARBA00000077"/>
    </source>
</evidence>
<comment type="similarity">
    <text evidence="2">Belongs to the RNase H family.</text>
</comment>
<dbReference type="SUPFAM" id="SSF53098">
    <property type="entry name" value="Ribonuclease H-like"/>
    <property type="match status" value="1"/>
</dbReference>
<comment type="catalytic activity">
    <reaction evidence="1">
        <text>Endonucleolytic cleavage to 5'-phosphomonoester.</text>
        <dbReference type="EC" id="3.1.26.4"/>
    </reaction>
</comment>
<evidence type="ECO:0000256" key="6">
    <source>
        <dbReference type="ARBA" id="ARBA00022759"/>
    </source>
</evidence>
<name>A0A8H5LH51_9AGAR</name>
<dbReference type="GO" id="GO:0046872">
    <property type="term" value="F:metal ion binding"/>
    <property type="evidence" value="ECO:0007669"/>
    <property type="project" value="UniProtKB-KW"/>
</dbReference>
<keyword evidence="8" id="KW-1133">Transmembrane helix</keyword>
<comment type="caution">
    <text evidence="10">The sequence shown here is derived from an EMBL/GenBank/DDBJ whole genome shotgun (WGS) entry which is preliminary data.</text>
</comment>
<dbReference type="OrthoDB" id="3019242at2759"/>
<dbReference type="InterPro" id="IPR012337">
    <property type="entry name" value="RNaseH-like_sf"/>
</dbReference>
<keyword evidence="8" id="KW-0812">Transmembrane</keyword>
<evidence type="ECO:0000259" key="9">
    <source>
        <dbReference type="PROSITE" id="PS50879"/>
    </source>
</evidence>
<dbReference type="CDD" id="cd13934">
    <property type="entry name" value="RNase_H_Dikarya_like"/>
    <property type="match status" value="1"/>
</dbReference>
<dbReference type="GO" id="GO:0004523">
    <property type="term" value="F:RNA-DNA hybrid ribonuclease activity"/>
    <property type="evidence" value="ECO:0007669"/>
    <property type="project" value="UniProtKB-EC"/>
</dbReference>
<dbReference type="AlphaFoldDB" id="A0A8H5LH51"/>
<evidence type="ECO:0000313" key="10">
    <source>
        <dbReference type="EMBL" id="KAF5357231.1"/>
    </source>
</evidence>
<dbReference type="GO" id="GO:0003676">
    <property type="term" value="F:nucleic acid binding"/>
    <property type="evidence" value="ECO:0007669"/>
    <property type="project" value="InterPro"/>
</dbReference>
<reference evidence="10 11" key="1">
    <citation type="journal article" date="2020" name="ISME J.">
        <title>Uncovering the hidden diversity of litter-decomposition mechanisms in mushroom-forming fungi.</title>
        <authorList>
            <person name="Floudas D."/>
            <person name="Bentzer J."/>
            <person name="Ahren D."/>
            <person name="Johansson T."/>
            <person name="Persson P."/>
            <person name="Tunlid A."/>
        </authorList>
    </citation>
    <scope>NUCLEOTIDE SEQUENCE [LARGE SCALE GENOMIC DNA]</scope>
    <source>
        <strain evidence="10 11">CBS 146.42</strain>
    </source>
</reference>
<feature type="domain" description="RNase H type-1" evidence="9">
    <location>
        <begin position="154"/>
        <end position="310"/>
    </location>
</feature>
<dbReference type="PANTHER" id="PTHR10642">
    <property type="entry name" value="RIBONUCLEASE H1"/>
    <property type="match status" value="1"/>
</dbReference>
<gene>
    <name evidence="10" type="ORF">D9756_006611</name>
</gene>
<dbReference type="GO" id="GO:0043137">
    <property type="term" value="P:DNA replication, removal of RNA primer"/>
    <property type="evidence" value="ECO:0007669"/>
    <property type="project" value="TreeGrafter"/>
</dbReference>
<dbReference type="PANTHER" id="PTHR10642:SF26">
    <property type="entry name" value="RIBONUCLEASE H1"/>
    <property type="match status" value="1"/>
</dbReference>
<dbReference type="PROSITE" id="PS50879">
    <property type="entry name" value="RNASE_H_1"/>
    <property type="match status" value="1"/>
</dbReference>
<dbReference type="Proteomes" id="UP000559027">
    <property type="component" value="Unassembled WGS sequence"/>
</dbReference>
<dbReference type="EC" id="3.1.26.4" evidence="3"/>
<evidence type="ECO:0000256" key="4">
    <source>
        <dbReference type="ARBA" id="ARBA00022722"/>
    </source>
</evidence>
<evidence type="ECO:0000256" key="3">
    <source>
        <dbReference type="ARBA" id="ARBA00012180"/>
    </source>
</evidence>
<protein>
    <recommendedName>
        <fullName evidence="3">ribonuclease H</fullName>
        <ecNumber evidence="3">3.1.26.4</ecNumber>
    </recommendedName>
</protein>
<proteinExistence type="inferred from homology"/>
<keyword evidence="6" id="KW-0255">Endonuclease</keyword>
<keyword evidence="11" id="KW-1185">Reference proteome</keyword>
<keyword evidence="5" id="KW-0479">Metal-binding</keyword>
<organism evidence="10 11">
    <name type="scientific">Leucocoprinus leucothites</name>
    <dbReference type="NCBI Taxonomy" id="201217"/>
    <lineage>
        <taxon>Eukaryota</taxon>
        <taxon>Fungi</taxon>
        <taxon>Dikarya</taxon>
        <taxon>Basidiomycota</taxon>
        <taxon>Agaricomycotina</taxon>
        <taxon>Agaricomycetes</taxon>
        <taxon>Agaricomycetidae</taxon>
        <taxon>Agaricales</taxon>
        <taxon>Agaricineae</taxon>
        <taxon>Agaricaceae</taxon>
        <taxon>Leucocoprinus</taxon>
    </lineage>
</organism>
<dbReference type="InterPro" id="IPR050092">
    <property type="entry name" value="RNase_H"/>
</dbReference>
<dbReference type="InterPro" id="IPR002156">
    <property type="entry name" value="RNaseH_domain"/>
</dbReference>
<keyword evidence="8" id="KW-0472">Membrane</keyword>
<evidence type="ECO:0000256" key="7">
    <source>
        <dbReference type="ARBA" id="ARBA00022801"/>
    </source>
</evidence>
<evidence type="ECO:0000256" key="5">
    <source>
        <dbReference type="ARBA" id="ARBA00022723"/>
    </source>
</evidence>